<keyword evidence="3" id="KW-1185">Reference proteome</keyword>
<gene>
    <name evidence="2" type="ORF">H8698_08475</name>
</gene>
<dbReference type="RefSeq" id="WP_249312797.1">
    <property type="nucleotide sequence ID" value="NZ_JACRSU010000003.1"/>
</dbReference>
<keyword evidence="1" id="KW-0472">Membrane</keyword>
<dbReference type="AlphaFoldDB" id="A0A926DPN5"/>
<comment type="caution">
    <text evidence="2">The sequence shown here is derived from an EMBL/GenBank/DDBJ whole genome shotgun (WGS) entry which is preliminary data.</text>
</comment>
<proteinExistence type="predicted"/>
<feature type="transmembrane region" description="Helical" evidence="1">
    <location>
        <begin position="112"/>
        <end position="134"/>
    </location>
</feature>
<protein>
    <submittedName>
        <fullName evidence="2">TIGR04086 family membrane protein</fullName>
    </submittedName>
</protein>
<evidence type="ECO:0000313" key="3">
    <source>
        <dbReference type="Proteomes" id="UP000611762"/>
    </source>
</evidence>
<feature type="transmembrane region" description="Helical" evidence="1">
    <location>
        <begin position="81"/>
        <end position="100"/>
    </location>
</feature>
<keyword evidence="1" id="KW-1133">Transmembrane helix</keyword>
<sequence length="144" mass="14663">MYSENIKTMDTAGGLRAAAGGFARGIITAAVFTLVVFALFACILAYTAVSESAIPIISTAVQAAGALIAGFCTAKRSGSRGFLSGLAAGLGYILIIWFIASLAGDGFYVGKHFLSMLGFSALGGAVGGVMGVNLKSGRSNKRKR</sequence>
<dbReference type="EMBL" id="JACRSU010000003">
    <property type="protein sequence ID" value="MBC8541005.1"/>
    <property type="molecule type" value="Genomic_DNA"/>
</dbReference>
<evidence type="ECO:0000313" key="2">
    <source>
        <dbReference type="EMBL" id="MBC8541005.1"/>
    </source>
</evidence>
<accession>A0A926DPN5</accession>
<feature type="transmembrane region" description="Helical" evidence="1">
    <location>
        <begin position="21"/>
        <end position="46"/>
    </location>
</feature>
<organism evidence="2 3">
    <name type="scientific">Congzhengia minquanensis</name>
    <dbReference type="NCBI Taxonomy" id="2763657"/>
    <lineage>
        <taxon>Bacteria</taxon>
        <taxon>Bacillati</taxon>
        <taxon>Bacillota</taxon>
        <taxon>Clostridia</taxon>
        <taxon>Eubacteriales</taxon>
        <taxon>Oscillospiraceae</taxon>
        <taxon>Congzhengia</taxon>
    </lineage>
</organism>
<name>A0A926DPN5_9FIRM</name>
<reference evidence="2" key="1">
    <citation type="submission" date="2020-08" db="EMBL/GenBank/DDBJ databases">
        <title>Genome public.</title>
        <authorList>
            <person name="Liu C."/>
            <person name="Sun Q."/>
        </authorList>
    </citation>
    <scope>NUCLEOTIDE SEQUENCE</scope>
    <source>
        <strain evidence="2">H8</strain>
    </source>
</reference>
<dbReference type="InterPro" id="IPR023804">
    <property type="entry name" value="DUF3792_TM"/>
</dbReference>
<dbReference type="Pfam" id="PF12670">
    <property type="entry name" value="DUF3792"/>
    <property type="match status" value="1"/>
</dbReference>
<keyword evidence="1" id="KW-0812">Transmembrane</keyword>
<evidence type="ECO:0000256" key="1">
    <source>
        <dbReference type="SAM" id="Phobius"/>
    </source>
</evidence>
<dbReference type="NCBIfam" id="TIGR04086">
    <property type="entry name" value="TIGR04086_membr"/>
    <property type="match status" value="1"/>
</dbReference>
<feature type="transmembrane region" description="Helical" evidence="1">
    <location>
        <begin position="52"/>
        <end position="74"/>
    </location>
</feature>
<dbReference type="Proteomes" id="UP000611762">
    <property type="component" value="Unassembled WGS sequence"/>
</dbReference>